<dbReference type="GO" id="GO:0006352">
    <property type="term" value="P:DNA-templated transcription initiation"/>
    <property type="evidence" value="ECO:0007669"/>
    <property type="project" value="InterPro"/>
</dbReference>
<feature type="domain" description="RNA polymerase sigma-70 region 4" evidence="7">
    <location>
        <begin position="97"/>
        <end position="142"/>
    </location>
</feature>
<accession>A0A4R4ZCM1</accession>
<dbReference type="PANTHER" id="PTHR43133:SF52">
    <property type="entry name" value="ECF RNA POLYMERASE SIGMA FACTOR SIGL"/>
    <property type="match status" value="1"/>
</dbReference>
<dbReference type="SUPFAM" id="SSF88946">
    <property type="entry name" value="Sigma2 domain of RNA polymerase sigma factors"/>
    <property type="match status" value="1"/>
</dbReference>
<dbReference type="AlphaFoldDB" id="A0A4R4ZCM1"/>
<reference evidence="8 9" key="1">
    <citation type="submission" date="2019-03" db="EMBL/GenBank/DDBJ databases">
        <title>Draft genome sequences of novel Actinobacteria.</title>
        <authorList>
            <person name="Sahin N."/>
            <person name="Ay H."/>
            <person name="Saygin H."/>
        </authorList>
    </citation>
    <scope>NUCLEOTIDE SEQUENCE [LARGE SCALE GENOMIC DNA]</scope>
    <source>
        <strain evidence="8 9">7K502</strain>
    </source>
</reference>
<dbReference type="InterPro" id="IPR007630">
    <property type="entry name" value="RNA_pol_sigma70_r4"/>
</dbReference>
<evidence type="ECO:0000259" key="6">
    <source>
        <dbReference type="Pfam" id="PF04542"/>
    </source>
</evidence>
<keyword evidence="2" id="KW-0805">Transcription regulation</keyword>
<comment type="similarity">
    <text evidence="1">Belongs to the sigma-70 factor family. ECF subfamily.</text>
</comment>
<dbReference type="GO" id="GO:0016987">
    <property type="term" value="F:sigma factor activity"/>
    <property type="evidence" value="ECO:0007669"/>
    <property type="project" value="UniProtKB-KW"/>
</dbReference>
<dbReference type="Gene3D" id="1.10.10.10">
    <property type="entry name" value="Winged helix-like DNA-binding domain superfamily/Winged helix DNA-binding domain"/>
    <property type="match status" value="1"/>
</dbReference>
<keyword evidence="9" id="KW-1185">Reference proteome</keyword>
<dbReference type="SUPFAM" id="SSF88659">
    <property type="entry name" value="Sigma3 and sigma4 domains of RNA polymerase sigma factors"/>
    <property type="match status" value="1"/>
</dbReference>
<feature type="domain" description="RNA polymerase sigma-70 region 2" evidence="6">
    <location>
        <begin position="2"/>
        <end position="62"/>
    </location>
</feature>
<keyword evidence="3" id="KW-0731">Sigma factor</keyword>
<organism evidence="8 9">
    <name type="scientific">Saccharopolyspora elongata</name>
    <dbReference type="NCBI Taxonomy" id="2530387"/>
    <lineage>
        <taxon>Bacteria</taxon>
        <taxon>Bacillati</taxon>
        <taxon>Actinomycetota</taxon>
        <taxon>Actinomycetes</taxon>
        <taxon>Pseudonocardiales</taxon>
        <taxon>Pseudonocardiaceae</taxon>
        <taxon>Saccharopolyspora</taxon>
    </lineage>
</organism>
<sequence>MWLLSYATRLTGDRYLAEDVVQETWLRAWRHADRLTNGKGSVRGWLLRIAQNVAIDIHRGRRARPTEVGFDGEALANTAVQSAPSDEVENRMVVGELLDHLSPVHRSAVVEVYFTDRTAASVLGVPVGTVKSRLHNALRTLRDQFPSPLPEAA</sequence>
<evidence type="ECO:0000256" key="2">
    <source>
        <dbReference type="ARBA" id="ARBA00023015"/>
    </source>
</evidence>
<name>A0A4R4ZCM1_9PSEU</name>
<evidence type="ECO:0000256" key="1">
    <source>
        <dbReference type="ARBA" id="ARBA00010641"/>
    </source>
</evidence>
<dbReference type="GO" id="GO:0003677">
    <property type="term" value="F:DNA binding"/>
    <property type="evidence" value="ECO:0007669"/>
    <property type="project" value="UniProtKB-KW"/>
</dbReference>
<dbReference type="InterPro" id="IPR007627">
    <property type="entry name" value="RNA_pol_sigma70_r2"/>
</dbReference>
<evidence type="ECO:0000256" key="5">
    <source>
        <dbReference type="ARBA" id="ARBA00023163"/>
    </source>
</evidence>
<dbReference type="InterPro" id="IPR013324">
    <property type="entry name" value="RNA_pol_sigma_r3/r4-like"/>
</dbReference>
<evidence type="ECO:0000259" key="7">
    <source>
        <dbReference type="Pfam" id="PF04545"/>
    </source>
</evidence>
<dbReference type="Proteomes" id="UP000294947">
    <property type="component" value="Unassembled WGS sequence"/>
</dbReference>
<dbReference type="InterPro" id="IPR013325">
    <property type="entry name" value="RNA_pol_sigma_r2"/>
</dbReference>
<protein>
    <submittedName>
        <fullName evidence="8">Sigma-70 family RNA polymerase sigma factor</fullName>
    </submittedName>
</protein>
<dbReference type="Pfam" id="PF04545">
    <property type="entry name" value="Sigma70_r4"/>
    <property type="match status" value="1"/>
</dbReference>
<dbReference type="InterPro" id="IPR014284">
    <property type="entry name" value="RNA_pol_sigma-70_dom"/>
</dbReference>
<proteinExistence type="inferred from homology"/>
<dbReference type="OrthoDB" id="9811152at2"/>
<keyword evidence="4" id="KW-0238">DNA-binding</keyword>
<dbReference type="InterPro" id="IPR036388">
    <property type="entry name" value="WH-like_DNA-bd_sf"/>
</dbReference>
<comment type="caution">
    <text evidence="8">The sequence shown here is derived from an EMBL/GenBank/DDBJ whole genome shotgun (WGS) entry which is preliminary data.</text>
</comment>
<evidence type="ECO:0000313" key="8">
    <source>
        <dbReference type="EMBL" id="TDD55184.1"/>
    </source>
</evidence>
<evidence type="ECO:0000256" key="4">
    <source>
        <dbReference type="ARBA" id="ARBA00023125"/>
    </source>
</evidence>
<evidence type="ECO:0000313" key="9">
    <source>
        <dbReference type="Proteomes" id="UP000294947"/>
    </source>
</evidence>
<gene>
    <name evidence="8" type="ORF">E1288_05065</name>
</gene>
<dbReference type="Pfam" id="PF04542">
    <property type="entry name" value="Sigma70_r2"/>
    <property type="match status" value="1"/>
</dbReference>
<dbReference type="Gene3D" id="1.10.1740.10">
    <property type="match status" value="1"/>
</dbReference>
<keyword evidence="5" id="KW-0804">Transcription</keyword>
<dbReference type="EMBL" id="SMKW01000004">
    <property type="protein sequence ID" value="TDD55184.1"/>
    <property type="molecule type" value="Genomic_DNA"/>
</dbReference>
<dbReference type="InterPro" id="IPR039425">
    <property type="entry name" value="RNA_pol_sigma-70-like"/>
</dbReference>
<dbReference type="NCBIfam" id="TIGR02937">
    <property type="entry name" value="sigma70-ECF"/>
    <property type="match status" value="1"/>
</dbReference>
<evidence type="ECO:0000256" key="3">
    <source>
        <dbReference type="ARBA" id="ARBA00023082"/>
    </source>
</evidence>
<dbReference type="PANTHER" id="PTHR43133">
    <property type="entry name" value="RNA POLYMERASE ECF-TYPE SIGMA FACTO"/>
    <property type="match status" value="1"/>
</dbReference>
<dbReference type="RefSeq" id="WP_132481506.1">
    <property type="nucleotide sequence ID" value="NZ_SMKW01000004.1"/>
</dbReference>